<dbReference type="InterPro" id="IPR002471">
    <property type="entry name" value="Pept_S9_AS"/>
</dbReference>
<organism evidence="3 4">
    <name type="scientific">Deinococcus piscis</name>
    <dbReference type="NCBI Taxonomy" id="394230"/>
    <lineage>
        <taxon>Bacteria</taxon>
        <taxon>Thermotogati</taxon>
        <taxon>Deinococcota</taxon>
        <taxon>Deinococci</taxon>
        <taxon>Deinococcales</taxon>
        <taxon>Deinococcaceae</taxon>
        <taxon>Deinococcus</taxon>
    </lineage>
</organism>
<dbReference type="Pfam" id="PF12146">
    <property type="entry name" value="Hydrolase_4"/>
    <property type="match status" value="1"/>
</dbReference>
<dbReference type="SUPFAM" id="SSF53474">
    <property type="entry name" value="alpha/beta-Hydrolases"/>
    <property type="match status" value="1"/>
</dbReference>
<comment type="caution">
    <text evidence="3">The sequence shown here is derived from an EMBL/GenBank/DDBJ whole genome shotgun (WGS) entry which is preliminary data.</text>
</comment>
<evidence type="ECO:0000313" key="3">
    <source>
        <dbReference type="EMBL" id="GHF96254.1"/>
    </source>
</evidence>
<dbReference type="Gene3D" id="3.40.50.1820">
    <property type="entry name" value="alpha/beta hydrolase"/>
    <property type="match status" value="1"/>
</dbReference>
<name>A0ABQ3JZT3_9DEIO</name>
<evidence type="ECO:0000256" key="1">
    <source>
        <dbReference type="ARBA" id="ARBA00022801"/>
    </source>
</evidence>
<dbReference type="GO" id="GO:0016787">
    <property type="term" value="F:hydrolase activity"/>
    <property type="evidence" value="ECO:0007669"/>
    <property type="project" value="UniProtKB-KW"/>
</dbReference>
<sequence length="264" mass="28513">MTLLHEEPVRFQVEGEQVVGLLHLPTGERPAQGWPALLMLHGFTGHKSGEHRLHTLFARQMAARGMVALRFDFRGYGDSQGDFADVTPARQLADVQAAAGWLRAHPDTDPQRLSLLGHSLGGLLAAQSAPDVAPHRLLLWSPALPDYFLQHLPGGQLPAGVQDLGGWPLGRPFLEGVLRLNPLKAARGWGGVAAVMHGDADESCPPAWGEQYAQALGPGTELALIEDAGHTFDNLAHLQTLYDLSRRFLLGESLAAELPATPRK</sequence>
<dbReference type="Proteomes" id="UP000632154">
    <property type="component" value="Unassembled WGS sequence"/>
</dbReference>
<accession>A0ABQ3JZT3</accession>
<dbReference type="RefSeq" id="WP_189642118.1">
    <property type="nucleotide sequence ID" value="NZ_BNAL01000004.1"/>
</dbReference>
<protein>
    <submittedName>
        <fullName evidence="3">Alpha/beta hydrolase</fullName>
    </submittedName>
</protein>
<dbReference type="PROSITE" id="PS00708">
    <property type="entry name" value="PRO_ENDOPEP_SER"/>
    <property type="match status" value="1"/>
</dbReference>
<feature type="domain" description="Serine aminopeptidase S33" evidence="2">
    <location>
        <begin position="37"/>
        <end position="144"/>
    </location>
</feature>
<dbReference type="PANTHER" id="PTHR22946:SF9">
    <property type="entry name" value="POLYKETIDE TRANSFERASE AF380"/>
    <property type="match status" value="1"/>
</dbReference>
<evidence type="ECO:0000313" key="4">
    <source>
        <dbReference type="Proteomes" id="UP000632154"/>
    </source>
</evidence>
<reference evidence="4" key="1">
    <citation type="journal article" date="2019" name="Int. J. Syst. Evol. Microbiol.">
        <title>The Global Catalogue of Microorganisms (GCM) 10K type strain sequencing project: providing services to taxonomists for standard genome sequencing and annotation.</title>
        <authorList>
            <consortium name="The Broad Institute Genomics Platform"/>
            <consortium name="The Broad Institute Genome Sequencing Center for Infectious Disease"/>
            <person name="Wu L."/>
            <person name="Ma J."/>
        </authorList>
    </citation>
    <scope>NUCLEOTIDE SEQUENCE [LARGE SCALE GENOMIC DNA]</scope>
    <source>
        <strain evidence="4">CGMCC 1.18439</strain>
    </source>
</reference>
<dbReference type="InterPro" id="IPR022742">
    <property type="entry name" value="Hydrolase_4"/>
</dbReference>
<dbReference type="PANTHER" id="PTHR22946">
    <property type="entry name" value="DIENELACTONE HYDROLASE DOMAIN-CONTAINING PROTEIN-RELATED"/>
    <property type="match status" value="1"/>
</dbReference>
<keyword evidence="4" id="KW-1185">Reference proteome</keyword>
<dbReference type="EMBL" id="BNAL01000004">
    <property type="protein sequence ID" value="GHF96254.1"/>
    <property type="molecule type" value="Genomic_DNA"/>
</dbReference>
<proteinExistence type="predicted"/>
<dbReference type="InterPro" id="IPR029058">
    <property type="entry name" value="AB_hydrolase_fold"/>
</dbReference>
<keyword evidence="1 3" id="KW-0378">Hydrolase</keyword>
<gene>
    <name evidence="3" type="ORF">GCM10017783_05150</name>
</gene>
<dbReference type="InterPro" id="IPR050261">
    <property type="entry name" value="FrsA_esterase"/>
</dbReference>
<evidence type="ECO:0000259" key="2">
    <source>
        <dbReference type="Pfam" id="PF12146"/>
    </source>
</evidence>